<evidence type="ECO:0000313" key="2">
    <source>
        <dbReference type="EMBL" id="GGD56584.1"/>
    </source>
</evidence>
<organism evidence="2 3">
    <name type="scientific">Emticicia aquatilis</name>
    <dbReference type="NCBI Taxonomy" id="1537369"/>
    <lineage>
        <taxon>Bacteria</taxon>
        <taxon>Pseudomonadati</taxon>
        <taxon>Bacteroidota</taxon>
        <taxon>Cytophagia</taxon>
        <taxon>Cytophagales</taxon>
        <taxon>Leadbetterellaceae</taxon>
        <taxon>Emticicia</taxon>
    </lineage>
</organism>
<reference evidence="2" key="1">
    <citation type="journal article" date="2014" name="Int. J. Syst. Evol. Microbiol.">
        <title>Complete genome sequence of Corynebacterium casei LMG S-19264T (=DSM 44701T), isolated from a smear-ripened cheese.</title>
        <authorList>
            <consortium name="US DOE Joint Genome Institute (JGI-PGF)"/>
            <person name="Walter F."/>
            <person name="Albersmeier A."/>
            <person name="Kalinowski J."/>
            <person name="Ruckert C."/>
        </authorList>
    </citation>
    <scope>NUCLEOTIDE SEQUENCE</scope>
    <source>
        <strain evidence="2">CGMCC 1.15958</strain>
    </source>
</reference>
<dbReference type="InterPro" id="IPR014922">
    <property type="entry name" value="YdhG-like"/>
</dbReference>
<accession>A0A916YRG4</accession>
<reference evidence="2" key="2">
    <citation type="submission" date="2020-09" db="EMBL/GenBank/DDBJ databases">
        <authorList>
            <person name="Sun Q."/>
            <person name="Zhou Y."/>
        </authorList>
    </citation>
    <scope>NUCLEOTIDE SEQUENCE</scope>
    <source>
        <strain evidence="2">CGMCC 1.15958</strain>
    </source>
</reference>
<proteinExistence type="predicted"/>
<dbReference type="EMBL" id="BMKK01000004">
    <property type="protein sequence ID" value="GGD56584.1"/>
    <property type="molecule type" value="Genomic_DNA"/>
</dbReference>
<name>A0A916YRG4_9BACT</name>
<comment type="caution">
    <text evidence="2">The sequence shown here is derived from an EMBL/GenBank/DDBJ whole genome shotgun (WGS) entry which is preliminary data.</text>
</comment>
<dbReference type="RefSeq" id="WP_188766019.1">
    <property type="nucleotide sequence ID" value="NZ_BMKK01000004.1"/>
</dbReference>
<dbReference type="AlphaFoldDB" id="A0A916YRG4"/>
<sequence length="139" mass="16200">MNKYISIENFIESQEPLIATLMSQLRVTILNAHPKMIERFMFNTAMFGVKNEFCYFVVLKKNAGIEVGFHRGFQMSNEQGLLESKKRKFIHGVTFRDLEDFKKKEASFKEILQEAIILDDINEKSIFSEILQAGRKKKS</sequence>
<dbReference type="SUPFAM" id="SSF159888">
    <property type="entry name" value="YdhG-like"/>
    <property type="match status" value="1"/>
</dbReference>
<feature type="domain" description="YdhG-like" evidence="1">
    <location>
        <begin position="22"/>
        <end position="116"/>
    </location>
</feature>
<protein>
    <recommendedName>
        <fullName evidence="1">YdhG-like domain-containing protein</fullName>
    </recommendedName>
</protein>
<dbReference type="Pfam" id="PF08818">
    <property type="entry name" value="DUF1801"/>
    <property type="match status" value="1"/>
</dbReference>
<evidence type="ECO:0000313" key="3">
    <source>
        <dbReference type="Proteomes" id="UP000609064"/>
    </source>
</evidence>
<evidence type="ECO:0000259" key="1">
    <source>
        <dbReference type="Pfam" id="PF08818"/>
    </source>
</evidence>
<keyword evidence="3" id="KW-1185">Reference proteome</keyword>
<gene>
    <name evidence="2" type="ORF">GCM10011514_20830</name>
</gene>
<dbReference type="Proteomes" id="UP000609064">
    <property type="component" value="Unassembled WGS sequence"/>
</dbReference>